<sequence>MSMLAIDPVVFTLGPLSVRWYGIILGLAALAGLLLAVREGKRFGIKPDFFMDLLLIGAPSAIIAARIYYVAFMWEDYKDNPLDIFKIWEGGIAIYGAIIGAFICGIIYSRYKGYSFWRIVDICVPALLIGQMIGRWGNFMNQEAYGGPVSEEFLRNTLHIPSFIVNHMFIVDSAIPEGAFRHPAFLYESLWSLVGLGILFILRRQKFLRAGELMAAYFIWYSIGRFFIEALRIDSLAFIGPKWVADFINALWTPMTGVFDQGYLDPAYGNIRISQMLALLLIVAAIAFIIIRRATGNATVRYLDPIVTTKPERNGLIEGAGADSDNNEIAAKKDKSSVVAEQADQQDDSESPIITPDDTRKDS</sequence>
<reference evidence="9 10" key="1">
    <citation type="submission" date="2017-08" db="EMBL/GenBank/DDBJ databases">
        <title>Substantial Increase in Enzyme Production by Combined Drug-Resistance Mutations in Paenibacillus agaridevorans.</title>
        <authorList>
            <person name="Tanaka Y."/>
            <person name="Funane K."/>
            <person name="Hosaka T."/>
            <person name="Shiwa Y."/>
            <person name="Fujita N."/>
            <person name="Miyazaki T."/>
            <person name="Yoshikawa H."/>
            <person name="Murakami K."/>
            <person name="Kasahara K."/>
            <person name="Inaoka T."/>
            <person name="Hiraga Y."/>
            <person name="Ochi K."/>
        </authorList>
    </citation>
    <scope>NUCLEOTIDE SEQUENCE [LARGE SCALE GENOMIC DNA]</scope>
    <source>
        <strain evidence="9 10">T-3040</strain>
    </source>
</reference>
<dbReference type="RefSeq" id="WP_087571742.1">
    <property type="nucleotide sequence ID" value="NZ_BDQX01000192.1"/>
</dbReference>
<keyword evidence="10" id="KW-1185">Reference proteome</keyword>
<feature type="transmembrane region" description="Helical" evidence="7">
    <location>
        <begin position="214"/>
        <end position="233"/>
    </location>
</feature>
<evidence type="ECO:0000256" key="8">
    <source>
        <dbReference type="SAM" id="MobiDB-lite"/>
    </source>
</evidence>
<accession>A0A2R5EQY9</accession>
<evidence type="ECO:0000256" key="1">
    <source>
        <dbReference type="ARBA" id="ARBA00007150"/>
    </source>
</evidence>
<evidence type="ECO:0000313" key="9">
    <source>
        <dbReference type="EMBL" id="GBG09092.1"/>
    </source>
</evidence>
<feature type="transmembrane region" description="Helical" evidence="7">
    <location>
        <begin position="116"/>
        <end position="134"/>
    </location>
</feature>
<dbReference type="GO" id="GO:0008961">
    <property type="term" value="F:phosphatidylglycerol-prolipoprotein diacylglyceryl transferase activity"/>
    <property type="evidence" value="ECO:0007669"/>
    <property type="project" value="UniProtKB-UniRule"/>
</dbReference>
<evidence type="ECO:0000256" key="7">
    <source>
        <dbReference type="HAMAP-Rule" id="MF_01147"/>
    </source>
</evidence>
<dbReference type="PANTHER" id="PTHR30589">
    <property type="entry name" value="PROLIPOPROTEIN DIACYLGLYCERYL TRANSFERASE"/>
    <property type="match status" value="1"/>
</dbReference>
<evidence type="ECO:0000313" key="10">
    <source>
        <dbReference type="Proteomes" id="UP000245202"/>
    </source>
</evidence>
<dbReference type="PROSITE" id="PS01311">
    <property type="entry name" value="LGT"/>
    <property type="match status" value="1"/>
</dbReference>
<dbReference type="GO" id="GO:0042158">
    <property type="term" value="P:lipoprotein biosynthetic process"/>
    <property type="evidence" value="ECO:0007669"/>
    <property type="project" value="UniProtKB-UniRule"/>
</dbReference>
<comment type="similarity">
    <text evidence="1 7">Belongs to the Lgt family.</text>
</comment>
<dbReference type="AlphaFoldDB" id="A0A2R5EQY9"/>
<feature type="transmembrane region" description="Helical" evidence="7">
    <location>
        <begin position="184"/>
        <end position="202"/>
    </location>
</feature>
<comment type="pathway">
    <text evidence="7">Protein modification; lipoprotein biosynthesis (diacylglyceryl transfer).</text>
</comment>
<feature type="binding site" evidence="7">
    <location>
        <position position="135"/>
    </location>
    <ligand>
        <name>a 1,2-diacyl-sn-glycero-3-phospho-(1'-sn-glycerol)</name>
        <dbReference type="ChEBI" id="CHEBI:64716"/>
    </ligand>
</feature>
<dbReference type="NCBIfam" id="TIGR00544">
    <property type="entry name" value="lgt"/>
    <property type="match status" value="1"/>
</dbReference>
<dbReference type="EC" id="2.5.1.145" evidence="7"/>
<keyword evidence="5 7" id="KW-1133">Transmembrane helix</keyword>
<evidence type="ECO:0000256" key="4">
    <source>
        <dbReference type="ARBA" id="ARBA00022692"/>
    </source>
</evidence>
<keyword evidence="6 7" id="KW-0472">Membrane</keyword>
<comment type="subcellular location">
    <subcellularLocation>
        <location evidence="7">Cell membrane</location>
        <topology evidence="7">Multi-pass membrane protein</topology>
    </subcellularLocation>
</comment>
<proteinExistence type="inferred from homology"/>
<organism evidence="9 10">
    <name type="scientific">Paenibacillus agaridevorans</name>
    <dbReference type="NCBI Taxonomy" id="171404"/>
    <lineage>
        <taxon>Bacteria</taxon>
        <taxon>Bacillati</taxon>
        <taxon>Bacillota</taxon>
        <taxon>Bacilli</taxon>
        <taxon>Bacillales</taxon>
        <taxon>Paenibacillaceae</taxon>
        <taxon>Paenibacillus</taxon>
    </lineage>
</organism>
<keyword evidence="9" id="KW-0449">Lipoprotein</keyword>
<dbReference type="Pfam" id="PF01790">
    <property type="entry name" value="LGT"/>
    <property type="match status" value="1"/>
</dbReference>
<evidence type="ECO:0000256" key="5">
    <source>
        <dbReference type="ARBA" id="ARBA00022989"/>
    </source>
</evidence>
<comment type="function">
    <text evidence="7">Catalyzes the transfer of the diacylglyceryl group from phosphatidylglycerol to the sulfhydryl group of the N-terminal cysteine of a prolipoprotein, the first step in the formation of mature lipoproteins.</text>
</comment>
<comment type="caution">
    <text evidence="9">The sequence shown here is derived from an EMBL/GenBank/DDBJ whole genome shotgun (WGS) entry which is preliminary data.</text>
</comment>
<feature type="transmembrane region" description="Helical" evidence="7">
    <location>
        <begin position="20"/>
        <end position="37"/>
    </location>
</feature>
<feature type="transmembrane region" description="Helical" evidence="7">
    <location>
        <begin position="273"/>
        <end position="291"/>
    </location>
</feature>
<evidence type="ECO:0000256" key="6">
    <source>
        <dbReference type="ARBA" id="ARBA00023136"/>
    </source>
</evidence>
<dbReference type="GO" id="GO:0005886">
    <property type="term" value="C:plasma membrane"/>
    <property type="evidence" value="ECO:0007669"/>
    <property type="project" value="UniProtKB-SubCell"/>
</dbReference>
<feature type="transmembrane region" description="Helical" evidence="7">
    <location>
        <begin position="92"/>
        <end position="109"/>
    </location>
</feature>
<feature type="transmembrane region" description="Helical" evidence="7">
    <location>
        <begin position="49"/>
        <end position="72"/>
    </location>
</feature>
<evidence type="ECO:0000256" key="2">
    <source>
        <dbReference type="ARBA" id="ARBA00022475"/>
    </source>
</evidence>
<dbReference type="Proteomes" id="UP000245202">
    <property type="component" value="Unassembled WGS sequence"/>
</dbReference>
<feature type="region of interest" description="Disordered" evidence="8">
    <location>
        <begin position="315"/>
        <end position="363"/>
    </location>
</feature>
<name>A0A2R5EQY9_9BACL</name>
<evidence type="ECO:0000256" key="3">
    <source>
        <dbReference type="ARBA" id="ARBA00022679"/>
    </source>
</evidence>
<protein>
    <recommendedName>
        <fullName evidence="7">Phosphatidylglycerol--prolipoprotein diacylglyceryl transferase</fullName>
        <ecNumber evidence="7">2.5.1.145</ecNumber>
    </recommendedName>
</protein>
<dbReference type="HAMAP" id="MF_01147">
    <property type="entry name" value="Lgt"/>
    <property type="match status" value="1"/>
</dbReference>
<gene>
    <name evidence="7" type="primary">lgt</name>
    <name evidence="9" type="ORF">PAT3040_03719</name>
</gene>
<keyword evidence="4 7" id="KW-0812">Transmembrane</keyword>
<comment type="catalytic activity">
    <reaction evidence="7">
        <text>L-cysteinyl-[prolipoprotein] + a 1,2-diacyl-sn-glycero-3-phospho-(1'-sn-glycerol) = an S-1,2-diacyl-sn-glyceryl-L-cysteinyl-[prolipoprotein] + sn-glycerol 1-phosphate + H(+)</text>
        <dbReference type="Rhea" id="RHEA:56712"/>
        <dbReference type="Rhea" id="RHEA-COMP:14679"/>
        <dbReference type="Rhea" id="RHEA-COMP:14680"/>
        <dbReference type="ChEBI" id="CHEBI:15378"/>
        <dbReference type="ChEBI" id="CHEBI:29950"/>
        <dbReference type="ChEBI" id="CHEBI:57685"/>
        <dbReference type="ChEBI" id="CHEBI:64716"/>
        <dbReference type="ChEBI" id="CHEBI:140658"/>
        <dbReference type="EC" id="2.5.1.145"/>
    </reaction>
</comment>
<keyword evidence="3 7" id="KW-0808">Transferase</keyword>
<dbReference type="PANTHER" id="PTHR30589:SF0">
    <property type="entry name" value="PHOSPHATIDYLGLYCEROL--PROLIPOPROTEIN DIACYLGLYCERYL TRANSFERASE"/>
    <property type="match status" value="1"/>
</dbReference>
<dbReference type="InterPro" id="IPR001640">
    <property type="entry name" value="Lgt"/>
</dbReference>
<dbReference type="EMBL" id="BDQX01000192">
    <property type="protein sequence ID" value="GBG09092.1"/>
    <property type="molecule type" value="Genomic_DNA"/>
</dbReference>
<keyword evidence="2 7" id="KW-1003">Cell membrane</keyword>
<dbReference type="UniPathway" id="UPA00664"/>